<dbReference type="AlphaFoldDB" id="A0A6I6JXP6"/>
<evidence type="ECO:0000256" key="6">
    <source>
        <dbReference type="ARBA" id="ARBA00022692"/>
    </source>
</evidence>
<evidence type="ECO:0000256" key="15">
    <source>
        <dbReference type="SAM" id="Phobius"/>
    </source>
</evidence>
<dbReference type="GO" id="GO:0015288">
    <property type="term" value="F:porin activity"/>
    <property type="evidence" value="ECO:0007669"/>
    <property type="project" value="UniProtKB-KW"/>
</dbReference>
<dbReference type="InterPro" id="IPR003715">
    <property type="entry name" value="Poly_export_N"/>
</dbReference>
<keyword evidence="11 15" id="KW-0472">Membrane</keyword>
<dbReference type="Proteomes" id="UP000428260">
    <property type="component" value="Chromosome"/>
</dbReference>
<keyword evidence="10" id="KW-0626">Porin</keyword>
<dbReference type="GO" id="GO:0015159">
    <property type="term" value="F:polysaccharide transmembrane transporter activity"/>
    <property type="evidence" value="ECO:0007669"/>
    <property type="project" value="InterPro"/>
</dbReference>
<feature type="domain" description="SLBB" evidence="17">
    <location>
        <begin position="153"/>
        <end position="232"/>
    </location>
</feature>
<evidence type="ECO:0000259" key="16">
    <source>
        <dbReference type="Pfam" id="PF02563"/>
    </source>
</evidence>
<protein>
    <recommendedName>
        <fullName evidence="20">Polysaccharide export protein</fullName>
    </recommendedName>
</protein>
<evidence type="ECO:0000256" key="4">
    <source>
        <dbReference type="ARBA" id="ARBA00022452"/>
    </source>
</evidence>
<dbReference type="Gene3D" id="3.10.560.10">
    <property type="entry name" value="Outer membrane lipoprotein wza domain like"/>
    <property type="match status" value="1"/>
</dbReference>
<evidence type="ECO:0000259" key="17">
    <source>
        <dbReference type="Pfam" id="PF22461"/>
    </source>
</evidence>
<keyword evidence="12" id="KW-0564">Palmitate</keyword>
<evidence type="ECO:0000256" key="12">
    <source>
        <dbReference type="ARBA" id="ARBA00023139"/>
    </source>
</evidence>
<keyword evidence="19" id="KW-1185">Reference proteome</keyword>
<proteinExistence type="inferred from homology"/>
<evidence type="ECO:0008006" key="20">
    <source>
        <dbReference type="Google" id="ProtNLM"/>
    </source>
</evidence>
<evidence type="ECO:0000256" key="8">
    <source>
        <dbReference type="ARBA" id="ARBA00023047"/>
    </source>
</evidence>
<keyword evidence="13" id="KW-0998">Cell outer membrane</keyword>
<comment type="subcellular location">
    <subcellularLocation>
        <location evidence="1">Cell outer membrane</location>
        <topology evidence="1">Multi-pass membrane protein</topology>
    </subcellularLocation>
</comment>
<keyword evidence="9" id="KW-0406">Ion transport</keyword>
<evidence type="ECO:0000256" key="1">
    <source>
        <dbReference type="ARBA" id="ARBA00004571"/>
    </source>
</evidence>
<reference evidence="18 19" key="1">
    <citation type="submission" date="2019-11" db="EMBL/GenBank/DDBJ databases">
        <authorList>
            <person name="Zheng R.K."/>
            <person name="Sun C.M."/>
        </authorList>
    </citation>
    <scope>NUCLEOTIDE SEQUENCE [LARGE SCALE GENOMIC DNA]</scope>
    <source>
        <strain evidence="18 19">WC007</strain>
    </source>
</reference>
<evidence type="ECO:0000256" key="13">
    <source>
        <dbReference type="ARBA" id="ARBA00023237"/>
    </source>
</evidence>
<evidence type="ECO:0000256" key="3">
    <source>
        <dbReference type="ARBA" id="ARBA00022448"/>
    </source>
</evidence>
<dbReference type="Pfam" id="PF22461">
    <property type="entry name" value="SLBB_2"/>
    <property type="match status" value="1"/>
</dbReference>
<evidence type="ECO:0000313" key="19">
    <source>
        <dbReference type="Proteomes" id="UP000428260"/>
    </source>
</evidence>
<dbReference type="EMBL" id="CP046401">
    <property type="protein sequence ID" value="QGY43913.1"/>
    <property type="molecule type" value="Genomic_DNA"/>
</dbReference>
<accession>A0A6I6JXP6</accession>
<sequence length="267" mass="30138">MKRILIFYFALLLIVIFQTSCRSSKDLTMFQDLRDNVSLYKIPEKAPEYFIKPFDNLYLSILTLDPQVNQLFNPSTAGGGSGASSGTQQMYGDRASQYINGYMVTEEGFITLPILGQVAVAGLNLLEAQERIKQRAEEYLKEPNVKVKVLNFKINVTGEVQSPGLYYNYEGSLNIIDALSMAKGITQYADLQNVLVIRHNEDVTKTYNLNLTDKSVYLSDVFYLQPNDIVYIKPNKYKRSNENNNIYSLILSTVSTVLVAATLIANY</sequence>
<evidence type="ECO:0000256" key="14">
    <source>
        <dbReference type="ARBA" id="ARBA00023288"/>
    </source>
</evidence>
<dbReference type="GO" id="GO:0006811">
    <property type="term" value="P:monoatomic ion transport"/>
    <property type="evidence" value="ECO:0007669"/>
    <property type="project" value="UniProtKB-KW"/>
</dbReference>
<dbReference type="GO" id="GO:0046930">
    <property type="term" value="C:pore complex"/>
    <property type="evidence" value="ECO:0007669"/>
    <property type="project" value="UniProtKB-KW"/>
</dbReference>
<feature type="domain" description="Polysaccharide export protein N-terminal" evidence="16">
    <location>
        <begin position="45"/>
        <end position="149"/>
    </location>
</feature>
<dbReference type="KEGG" id="mcos:GM418_09660"/>
<evidence type="ECO:0000256" key="11">
    <source>
        <dbReference type="ARBA" id="ARBA00023136"/>
    </source>
</evidence>
<evidence type="ECO:0000256" key="2">
    <source>
        <dbReference type="ARBA" id="ARBA00009450"/>
    </source>
</evidence>
<dbReference type="Gene3D" id="3.30.1950.10">
    <property type="entry name" value="wza like domain"/>
    <property type="match status" value="1"/>
</dbReference>
<keyword evidence="7" id="KW-0732">Signal</keyword>
<dbReference type="Pfam" id="PF02563">
    <property type="entry name" value="Poly_export"/>
    <property type="match status" value="1"/>
</dbReference>
<keyword evidence="15" id="KW-1133">Transmembrane helix</keyword>
<name>A0A6I6JXP6_9BACT</name>
<dbReference type="GO" id="GO:0009279">
    <property type="term" value="C:cell outer membrane"/>
    <property type="evidence" value="ECO:0007669"/>
    <property type="project" value="UniProtKB-SubCell"/>
</dbReference>
<feature type="transmembrane region" description="Helical" evidence="15">
    <location>
        <begin position="246"/>
        <end position="265"/>
    </location>
</feature>
<evidence type="ECO:0000256" key="9">
    <source>
        <dbReference type="ARBA" id="ARBA00023065"/>
    </source>
</evidence>
<evidence type="ECO:0000256" key="5">
    <source>
        <dbReference type="ARBA" id="ARBA00022597"/>
    </source>
</evidence>
<gene>
    <name evidence="18" type="ORF">GM418_09660</name>
</gene>
<comment type="similarity">
    <text evidence="2">Belongs to the BexD/CtrA/VexA family.</text>
</comment>
<dbReference type="PANTHER" id="PTHR33619">
    <property type="entry name" value="POLYSACCHARIDE EXPORT PROTEIN GFCE-RELATED"/>
    <property type="match status" value="1"/>
</dbReference>
<evidence type="ECO:0000256" key="10">
    <source>
        <dbReference type="ARBA" id="ARBA00023114"/>
    </source>
</evidence>
<evidence type="ECO:0000256" key="7">
    <source>
        <dbReference type="ARBA" id="ARBA00022729"/>
    </source>
</evidence>
<dbReference type="PANTHER" id="PTHR33619:SF3">
    <property type="entry name" value="POLYSACCHARIDE EXPORT PROTEIN GFCE-RELATED"/>
    <property type="match status" value="1"/>
</dbReference>
<keyword evidence="6 15" id="KW-0812">Transmembrane</keyword>
<organism evidence="18 19">
    <name type="scientific">Maribellus comscasis</name>
    <dbReference type="NCBI Taxonomy" id="2681766"/>
    <lineage>
        <taxon>Bacteria</taxon>
        <taxon>Pseudomonadati</taxon>
        <taxon>Bacteroidota</taxon>
        <taxon>Bacteroidia</taxon>
        <taxon>Marinilabiliales</taxon>
        <taxon>Prolixibacteraceae</taxon>
        <taxon>Maribellus</taxon>
    </lineage>
</organism>
<dbReference type="InterPro" id="IPR054765">
    <property type="entry name" value="SLBB_dom"/>
</dbReference>
<evidence type="ECO:0000313" key="18">
    <source>
        <dbReference type="EMBL" id="QGY43913.1"/>
    </source>
</evidence>
<dbReference type="InterPro" id="IPR049712">
    <property type="entry name" value="Poly_export"/>
</dbReference>
<keyword evidence="8" id="KW-0625">Polysaccharide transport</keyword>
<keyword evidence="4" id="KW-1134">Transmembrane beta strand</keyword>
<keyword evidence="5" id="KW-0762">Sugar transport</keyword>
<keyword evidence="14" id="KW-0449">Lipoprotein</keyword>
<keyword evidence="3" id="KW-0813">Transport</keyword>